<organism evidence="1 2">
    <name type="scientific">Candidatus Hakubella thermalkaliphila</name>
    <dbReference type="NCBI Taxonomy" id="2754717"/>
    <lineage>
        <taxon>Bacteria</taxon>
        <taxon>Bacillati</taxon>
        <taxon>Actinomycetota</taxon>
        <taxon>Actinomycetota incertae sedis</taxon>
        <taxon>Candidatus Hakubellales</taxon>
        <taxon>Candidatus Hakubellaceae</taxon>
        <taxon>Candidatus Hakubella</taxon>
    </lineage>
</organism>
<name>A0A6V8P6U2_9ACTN</name>
<sequence>MKVVSNEAPSLHWASWVRWGWSSSCMGN</sequence>
<dbReference type="EMBL" id="BLRY01000029">
    <property type="protein sequence ID" value="GFP27354.1"/>
    <property type="molecule type" value="Genomic_DNA"/>
</dbReference>
<comment type="caution">
    <text evidence="1">The sequence shown here is derived from an EMBL/GenBank/DDBJ whole genome shotgun (WGS) entry which is preliminary data.</text>
</comment>
<dbReference type="AlphaFoldDB" id="A0A6V8P6U2"/>
<reference evidence="1 2" key="1">
    <citation type="journal article" date="2020" name="Front. Microbiol.">
        <title>Single-cell genomics of novel Actinobacteria with the Wood-Ljungdahl pathway discovered in a serpentinizing system.</title>
        <authorList>
            <person name="Merino N."/>
            <person name="Kawai M."/>
            <person name="Boyd E.S."/>
            <person name="Colman D.R."/>
            <person name="McGlynn S.E."/>
            <person name="Nealson K.H."/>
            <person name="Kurokawa K."/>
            <person name="Hongoh Y."/>
        </authorList>
    </citation>
    <scope>NUCLEOTIDE SEQUENCE [LARGE SCALE GENOMIC DNA]</scope>
    <source>
        <strain evidence="1 2">S33</strain>
    </source>
</reference>
<dbReference type="Proteomes" id="UP000591948">
    <property type="component" value="Unassembled WGS sequence"/>
</dbReference>
<feature type="non-terminal residue" evidence="1">
    <location>
        <position position="28"/>
    </location>
</feature>
<accession>A0A6V8P6U2</accession>
<proteinExistence type="predicted"/>
<gene>
    <name evidence="1" type="ORF">HKBW3S33_00767</name>
</gene>
<evidence type="ECO:0000313" key="2">
    <source>
        <dbReference type="Proteomes" id="UP000591948"/>
    </source>
</evidence>
<keyword evidence="2" id="KW-1185">Reference proteome</keyword>
<protein>
    <submittedName>
        <fullName evidence="1">Uncharacterized protein</fullName>
    </submittedName>
</protein>
<evidence type="ECO:0000313" key="1">
    <source>
        <dbReference type="EMBL" id="GFP27354.1"/>
    </source>
</evidence>